<evidence type="ECO:0008006" key="2">
    <source>
        <dbReference type="Google" id="ProtNLM"/>
    </source>
</evidence>
<protein>
    <recommendedName>
        <fullName evidence="2">LamG-like jellyroll fold domain-containing protein</fullName>
    </recommendedName>
</protein>
<dbReference type="EMBL" id="UINC01077194">
    <property type="protein sequence ID" value="SVC17092.1"/>
    <property type="molecule type" value="Genomic_DNA"/>
</dbReference>
<gene>
    <name evidence="1" type="ORF">METZ01_LOCUS269946</name>
</gene>
<proteinExistence type="predicted"/>
<reference evidence="1" key="1">
    <citation type="submission" date="2018-05" db="EMBL/GenBank/DDBJ databases">
        <authorList>
            <person name="Lanie J.A."/>
            <person name="Ng W.-L."/>
            <person name="Kazmierczak K.M."/>
            <person name="Andrzejewski T.M."/>
            <person name="Davidsen T.M."/>
            <person name="Wayne K.J."/>
            <person name="Tettelin H."/>
            <person name="Glass J.I."/>
            <person name="Rusch D."/>
            <person name="Podicherti R."/>
            <person name="Tsui H.-C.T."/>
            <person name="Winkler M.E."/>
        </authorList>
    </citation>
    <scope>NUCLEOTIDE SEQUENCE</scope>
</reference>
<dbReference type="InterPro" id="IPR013320">
    <property type="entry name" value="ConA-like_dom_sf"/>
</dbReference>
<name>A0A382K0Q1_9ZZZZ</name>
<evidence type="ECO:0000313" key="1">
    <source>
        <dbReference type="EMBL" id="SVC17092.1"/>
    </source>
</evidence>
<dbReference type="Gene3D" id="2.60.120.200">
    <property type="match status" value="1"/>
</dbReference>
<dbReference type="SUPFAM" id="SSF49899">
    <property type="entry name" value="Concanavalin A-like lectins/glucanases"/>
    <property type="match status" value="1"/>
</dbReference>
<sequence>MKEFLLNKIKATGTTTGDVYFPQTKLLLPFDGANGVQVTSDLSNRNATVAMNANASISTAQSKFGGSSCYFDGTGDSVSISDTYWNTAINSGDFTIELWVRFTVDEISYFLTNRPSGSGNMGWGLQRYASSNLQGQIILWRRDSSGWQYINYSQGTRTTISEDTWYHVAVTRNSNTWKLFLNGTVEDTVTNSNSIVASTDGELIIGGDDTTNYDLTGYLDDIRITSGIARYTSNFTAPTTTNPTSAGDVNKQILINSTADGVAIGTGGINQARIAKAWVNFNGTGTVAIRDSYNVSSITDSGTGDYDINFSTSMNDTNYSPVGGGPCTVGDHISVLGFTDYT</sequence>
<dbReference type="Pfam" id="PF13385">
    <property type="entry name" value="Laminin_G_3"/>
    <property type="match status" value="1"/>
</dbReference>
<dbReference type="AlphaFoldDB" id="A0A382K0Q1"/>
<organism evidence="1">
    <name type="scientific">marine metagenome</name>
    <dbReference type="NCBI Taxonomy" id="408172"/>
    <lineage>
        <taxon>unclassified sequences</taxon>
        <taxon>metagenomes</taxon>
        <taxon>ecological metagenomes</taxon>
    </lineage>
</organism>
<accession>A0A382K0Q1</accession>
<feature type="non-terminal residue" evidence="1">
    <location>
        <position position="342"/>
    </location>
</feature>